<dbReference type="GO" id="GO:0003713">
    <property type="term" value="F:transcription coactivator activity"/>
    <property type="evidence" value="ECO:0007669"/>
    <property type="project" value="UniProtKB-UniRule"/>
</dbReference>
<dbReference type="GO" id="GO:0006357">
    <property type="term" value="P:regulation of transcription by RNA polymerase II"/>
    <property type="evidence" value="ECO:0007669"/>
    <property type="project" value="TreeGrafter"/>
</dbReference>
<evidence type="ECO:0000256" key="5">
    <source>
        <dbReference type="ARBA" id="ARBA00022853"/>
    </source>
</evidence>
<dbReference type="GO" id="GO:0006325">
    <property type="term" value="P:chromatin organization"/>
    <property type="evidence" value="ECO:0007669"/>
    <property type="project" value="UniProtKB-KW"/>
</dbReference>
<feature type="zinc finger region" description="SGF11-type" evidence="10">
    <location>
        <begin position="110"/>
        <end position="131"/>
    </location>
</feature>
<dbReference type="Proteomes" id="UP001208570">
    <property type="component" value="Unassembled WGS sequence"/>
</dbReference>
<dbReference type="EMBL" id="JAODUP010000007">
    <property type="protein sequence ID" value="KAK2169764.1"/>
    <property type="molecule type" value="Genomic_DNA"/>
</dbReference>
<evidence type="ECO:0000256" key="4">
    <source>
        <dbReference type="ARBA" id="ARBA00022833"/>
    </source>
</evidence>
<evidence type="ECO:0000256" key="2">
    <source>
        <dbReference type="ARBA" id="ARBA00022723"/>
    </source>
</evidence>
<dbReference type="Pfam" id="PF08209">
    <property type="entry name" value="Sgf11"/>
    <property type="match status" value="1"/>
</dbReference>
<evidence type="ECO:0000256" key="9">
    <source>
        <dbReference type="ARBA" id="ARBA00023242"/>
    </source>
</evidence>
<evidence type="ECO:0000256" key="7">
    <source>
        <dbReference type="ARBA" id="ARBA00023159"/>
    </source>
</evidence>
<dbReference type="InterPro" id="IPR013246">
    <property type="entry name" value="SAGA_su_Sgf11"/>
</dbReference>
<keyword evidence="8 10" id="KW-0804">Transcription</keyword>
<organism evidence="13 14">
    <name type="scientific">Paralvinella palmiformis</name>
    <dbReference type="NCBI Taxonomy" id="53620"/>
    <lineage>
        <taxon>Eukaryota</taxon>
        <taxon>Metazoa</taxon>
        <taxon>Spiralia</taxon>
        <taxon>Lophotrochozoa</taxon>
        <taxon>Annelida</taxon>
        <taxon>Polychaeta</taxon>
        <taxon>Sedentaria</taxon>
        <taxon>Canalipalpata</taxon>
        <taxon>Terebellida</taxon>
        <taxon>Terebelliformia</taxon>
        <taxon>Alvinellidae</taxon>
        <taxon>Paralvinella</taxon>
    </lineage>
</organism>
<keyword evidence="9 10" id="KW-0539">Nucleus</keyword>
<keyword evidence="2 10" id="KW-0479">Metal-binding</keyword>
<dbReference type="PANTHER" id="PTHR46367">
    <property type="entry name" value="ATAXIN-7-LIKE PROTEIN 3"/>
    <property type="match status" value="1"/>
</dbReference>
<comment type="function">
    <text evidence="10">Component of the transcription regulatory histone acetylation (HAT) complex SAGA, a multiprotein complex that activates transcription by remodeling chromatin and mediating histone acetylation and deubiquitination. Within the SAGA complex, participates in a subcomplex that specifically deubiquitinates histone H2B. The SAGA complex is recruited to specific gene promoters by activators, where it is required for transcription.</text>
</comment>
<evidence type="ECO:0000256" key="1">
    <source>
        <dbReference type="ARBA" id="ARBA00004123"/>
    </source>
</evidence>
<sequence length="315" mass="35736">MDNMLTDLFGELEEDDDDEEDNNDVQTPVEDDMITDIMDVLLDEIILGISFEVHRACKLGIFLLDEMDEESQKQYDMSNNGDCHVKFTEIKDIRGLDVFGQVPMKKQFDCVCPNCQRNLAASRFAPHLEKCMGMGRNSSRIASRRIASSGKRDSDNESDGNEDSDWHYTPEKKEERKAILLQTCGVISEHTKKMCTRSVRCPQHTDDQRRAVRLYLLTQQGMVVDDDVIDIDTYDDGDSQTLRDTLHWEAASNPSPDSTSTTNSTSSKKRKPSKHSKNKKKGNHINQSHVNGNHSGQGHDNHDRSTNSANTYNFD</sequence>
<feature type="compositionally biased region" description="Polar residues" evidence="11">
    <location>
        <begin position="284"/>
        <end position="296"/>
    </location>
</feature>
<keyword evidence="7 10" id="KW-0010">Activator</keyword>
<evidence type="ECO:0000256" key="11">
    <source>
        <dbReference type="SAM" id="MobiDB-lite"/>
    </source>
</evidence>
<keyword evidence="5 10" id="KW-0156">Chromatin regulator</keyword>
<dbReference type="AlphaFoldDB" id="A0AAD9NJS9"/>
<gene>
    <name evidence="13" type="ORF">LSH36_7g12044</name>
</gene>
<dbReference type="GO" id="GO:0071819">
    <property type="term" value="C:DUBm complex"/>
    <property type="evidence" value="ECO:0007669"/>
    <property type="project" value="UniProtKB-UniRule"/>
</dbReference>
<feature type="region of interest" description="Disordered" evidence="11">
    <location>
        <begin position="248"/>
        <end position="315"/>
    </location>
</feature>
<dbReference type="PROSITE" id="PS51505">
    <property type="entry name" value="SCA7"/>
    <property type="match status" value="1"/>
</dbReference>
<evidence type="ECO:0000259" key="12">
    <source>
        <dbReference type="PROSITE" id="PS51505"/>
    </source>
</evidence>
<comment type="subunit">
    <text evidence="10">Component of some SAGA transcription coactivator-HAT complexes. Within the SAGA complex, participates to a subcomplex of SAGA called the DUB module (deubiquitination module).</text>
</comment>
<dbReference type="InterPro" id="IPR051078">
    <property type="entry name" value="SGF11"/>
</dbReference>
<evidence type="ECO:0000256" key="10">
    <source>
        <dbReference type="HAMAP-Rule" id="MF_03047"/>
    </source>
</evidence>
<reference evidence="13" key="1">
    <citation type="journal article" date="2023" name="Mol. Biol. Evol.">
        <title>Third-Generation Sequencing Reveals the Adaptive Role of the Epigenome in Three Deep-Sea Polychaetes.</title>
        <authorList>
            <person name="Perez M."/>
            <person name="Aroh O."/>
            <person name="Sun Y."/>
            <person name="Lan Y."/>
            <person name="Juniper S.K."/>
            <person name="Young C.R."/>
            <person name="Angers B."/>
            <person name="Qian P.Y."/>
        </authorList>
    </citation>
    <scope>NUCLEOTIDE SEQUENCE</scope>
    <source>
        <strain evidence="13">P08H-3</strain>
    </source>
</reference>
<dbReference type="PANTHER" id="PTHR46367:SF1">
    <property type="entry name" value="ATAXIN-7-LIKE PROTEIN 3"/>
    <property type="match status" value="1"/>
</dbReference>
<feature type="compositionally biased region" description="Polar residues" evidence="11">
    <location>
        <begin position="306"/>
        <end position="315"/>
    </location>
</feature>
<protein>
    <recommendedName>
        <fullName evidence="10">SAGA-associated factor 11 homolog</fullName>
    </recommendedName>
</protein>
<evidence type="ECO:0000313" key="14">
    <source>
        <dbReference type="Proteomes" id="UP001208570"/>
    </source>
</evidence>
<comment type="domain">
    <text evidence="10">The C-terminal SGF11-type zinc-finger domain forms part of the 'catalytic lobe' of the SAGA deubiquitination module.</text>
</comment>
<proteinExistence type="inferred from homology"/>
<feature type="region of interest" description="Disordered" evidence="11">
    <location>
        <begin position="142"/>
        <end position="171"/>
    </location>
</feature>
<feature type="domain" description="SCA7" evidence="12">
    <location>
        <begin position="171"/>
        <end position="238"/>
    </location>
</feature>
<keyword evidence="14" id="KW-1185">Reference proteome</keyword>
<evidence type="ECO:0000313" key="13">
    <source>
        <dbReference type="EMBL" id="KAK2169764.1"/>
    </source>
</evidence>
<name>A0AAD9NJS9_9ANNE</name>
<feature type="compositionally biased region" description="Low complexity" evidence="11">
    <location>
        <begin position="252"/>
        <end position="266"/>
    </location>
</feature>
<dbReference type="Gene3D" id="6.10.140.1270">
    <property type="match status" value="1"/>
</dbReference>
<keyword evidence="4 10" id="KW-0862">Zinc</keyword>
<feature type="compositionally biased region" description="Basic residues" evidence="11">
    <location>
        <begin position="267"/>
        <end position="283"/>
    </location>
</feature>
<comment type="domain">
    <text evidence="10">The long N-terminal helix forms part of the 'assembly lobe' of the SAGA deubiquitination module.</text>
</comment>
<accession>A0AAD9NJS9</accession>
<keyword evidence="3 10" id="KW-0863">Zinc-finger</keyword>
<dbReference type="InterPro" id="IPR013243">
    <property type="entry name" value="SCA7_dom"/>
</dbReference>
<evidence type="ECO:0000256" key="6">
    <source>
        <dbReference type="ARBA" id="ARBA00023015"/>
    </source>
</evidence>
<evidence type="ECO:0000256" key="3">
    <source>
        <dbReference type="ARBA" id="ARBA00022771"/>
    </source>
</evidence>
<dbReference type="Pfam" id="PF08313">
    <property type="entry name" value="SCA7"/>
    <property type="match status" value="1"/>
</dbReference>
<dbReference type="FunFam" id="3.30.160.60:FF:000118">
    <property type="entry name" value="Ataxin-7-like protein 3"/>
    <property type="match status" value="1"/>
</dbReference>
<comment type="subcellular location">
    <subcellularLocation>
        <location evidence="1 10">Nucleus</location>
    </subcellularLocation>
</comment>
<comment type="caution">
    <text evidence="13">The sequence shown here is derived from an EMBL/GenBank/DDBJ whole genome shotgun (WGS) entry which is preliminary data.</text>
</comment>
<comment type="similarity">
    <text evidence="10">Belongs to the SGF11 family.</text>
</comment>
<dbReference type="GO" id="GO:0008270">
    <property type="term" value="F:zinc ion binding"/>
    <property type="evidence" value="ECO:0007669"/>
    <property type="project" value="UniProtKB-UniRule"/>
</dbReference>
<dbReference type="HAMAP" id="MF_03047">
    <property type="entry name" value="Sgf11"/>
    <property type="match status" value="1"/>
</dbReference>
<evidence type="ECO:0000256" key="8">
    <source>
        <dbReference type="ARBA" id="ARBA00023163"/>
    </source>
</evidence>
<dbReference type="GO" id="GO:0000124">
    <property type="term" value="C:SAGA complex"/>
    <property type="evidence" value="ECO:0007669"/>
    <property type="project" value="UniProtKB-UniRule"/>
</dbReference>
<dbReference type="Gene3D" id="3.30.160.60">
    <property type="entry name" value="Classic Zinc Finger"/>
    <property type="match status" value="1"/>
</dbReference>
<keyword evidence="6 10" id="KW-0805">Transcription regulation</keyword>